<feature type="region of interest" description="Disordered" evidence="1">
    <location>
        <begin position="262"/>
        <end position="287"/>
    </location>
</feature>
<dbReference type="SUPFAM" id="SSF53474">
    <property type="entry name" value="alpha/beta-Hydrolases"/>
    <property type="match status" value="1"/>
</dbReference>
<sequence>MEALRFMRGIPTPPPVSVGPYGVGAGGAPLPAQLSTPAHASKPSQAQVSAGPLNNHRPYMFLRPLGRLWPGNGESIREEKKSQEGHVASVEASTSTSEEEEERQKVKWILGGLGATSNGENTNTREGEHVAEPEASTSKLSEAKEERREANWVLNILRVRSETGDRAEIESVDGETDVDEVDEDDAVGCVVADDEEEREDEKVFDRNTFGKLLKRISLDEMRVYAKMSYLSNLTYNIKRIKPQNLLEYHKLRFVTSSLEKKELSLETGSNPDPISDQTEDPEPKSQQHEINASFAYDIAASAASYLQSTAIGILPFGSNKARKGNKMDPKTGEKESALTGVLDEASFVATTNSVTAVVAAKEERKEEIVKDLNSSVNSPCEWFVCDEDQSGTRYFVIQGSESLASWQANLLFEPVKFEGLNVLVHRGIYEAAKGIYLQMLPLVKSHLNSRGTSAKFRFTGHSLGGSLAMLINLMLLIRGVAPTSALLPVITFGAPAVMCGGDYLLRKLGLSMDHVHGITMHRDIVPRAFSCNYPDNVTQILKAVNGNFRKHQCLVNQKLLYEPMGKLVILQPDERFSPPHHLLPPGCGLHLLSISNEPKSLLRAAQSAFFNSPHPLEILSDRGSYGPGGTIHRDHDMNSYMKAVRFVIRHEMRHKMKLRKQMKRQQRRHVWWPLVVPHGTDPSIIMGPPDAWTSHATDDNARLDFSRMFRGGRETLGRFKRLVVSQNMHLLVIVFLLPARLLIMGPLSLVRLN</sequence>
<keyword evidence="2" id="KW-0472">Membrane</keyword>
<dbReference type="GO" id="GO:0008970">
    <property type="term" value="F:phospholipase A1 activity"/>
    <property type="evidence" value="ECO:0007669"/>
    <property type="project" value="InterPro"/>
</dbReference>
<proteinExistence type="predicted"/>
<feature type="compositionally biased region" description="Basic and acidic residues" evidence="1">
    <location>
        <begin position="123"/>
        <end position="132"/>
    </location>
</feature>
<dbReference type="GO" id="GO:0006629">
    <property type="term" value="P:lipid metabolic process"/>
    <property type="evidence" value="ECO:0007669"/>
    <property type="project" value="InterPro"/>
</dbReference>
<dbReference type="Gene3D" id="3.40.50.1820">
    <property type="entry name" value="alpha/beta hydrolase"/>
    <property type="match status" value="1"/>
</dbReference>
<reference evidence="4" key="1">
    <citation type="submission" date="2020-01" db="EMBL/GenBank/DDBJ databases">
        <title>Genome sequence of Kobresia littledalei, the first chromosome-level genome in the family Cyperaceae.</title>
        <authorList>
            <person name="Qu G."/>
        </authorList>
    </citation>
    <scope>NUCLEOTIDE SEQUENCE</scope>
    <source>
        <strain evidence="4">C.B.Clarke</strain>
        <tissue evidence="4">Leaf</tissue>
    </source>
</reference>
<dbReference type="PANTHER" id="PTHR46483:SF4">
    <property type="entry name" value="PHOSPHOLIPASE A1 PLIP2, CHLOROPLASTIC"/>
    <property type="match status" value="1"/>
</dbReference>
<dbReference type="InterPro" id="IPR002921">
    <property type="entry name" value="Fungal_lipase-type"/>
</dbReference>
<evidence type="ECO:0000256" key="2">
    <source>
        <dbReference type="SAM" id="Phobius"/>
    </source>
</evidence>
<keyword evidence="5" id="KW-1185">Reference proteome</keyword>
<dbReference type="EMBL" id="SWLB01000011">
    <property type="protein sequence ID" value="KAF3332894.1"/>
    <property type="molecule type" value="Genomic_DNA"/>
</dbReference>
<evidence type="ECO:0000313" key="4">
    <source>
        <dbReference type="EMBL" id="KAF3332894.1"/>
    </source>
</evidence>
<protein>
    <submittedName>
        <fullName evidence="4">Lipase</fullName>
    </submittedName>
</protein>
<feature type="region of interest" description="Disordered" evidence="1">
    <location>
        <begin position="76"/>
        <end position="144"/>
    </location>
</feature>
<keyword evidence="2" id="KW-1133">Transmembrane helix</keyword>
<dbReference type="InterPro" id="IPR029058">
    <property type="entry name" value="AB_hydrolase_fold"/>
</dbReference>
<dbReference type="AlphaFoldDB" id="A0A833VST8"/>
<dbReference type="InterPro" id="IPR043367">
    <property type="entry name" value="PLIP1/2/3"/>
</dbReference>
<dbReference type="CDD" id="cd00519">
    <property type="entry name" value="Lipase_3"/>
    <property type="match status" value="1"/>
</dbReference>
<feature type="compositionally biased region" description="Polar residues" evidence="1">
    <location>
        <begin position="33"/>
        <end position="48"/>
    </location>
</feature>
<gene>
    <name evidence="4" type="ORF">FCM35_KLT02471</name>
</gene>
<organism evidence="4 5">
    <name type="scientific">Carex littledalei</name>
    <dbReference type="NCBI Taxonomy" id="544730"/>
    <lineage>
        <taxon>Eukaryota</taxon>
        <taxon>Viridiplantae</taxon>
        <taxon>Streptophyta</taxon>
        <taxon>Embryophyta</taxon>
        <taxon>Tracheophyta</taxon>
        <taxon>Spermatophyta</taxon>
        <taxon>Magnoliopsida</taxon>
        <taxon>Liliopsida</taxon>
        <taxon>Poales</taxon>
        <taxon>Cyperaceae</taxon>
        <taxon>Cyperoideae</taxon>
        <taxon>Cariceae</taxon>
        <taxon>Carex</taxon>
        <taxon>Carex subgen. Euthyceras</taxon>
    </lineage>
</organism>
<feature type="transmembrane region" description="Helical" evidence="2">
    <location>
        <begin position="728"/>
        <end position="750"/>
    </location>
</feature>
<dbReference type="PANTHER" id="PTHR46483">
    <property type="entry name" value="PHOSPHOLIPASE A1 PLIP2, CHLOROPLASTIC"/>
    <property type="match status" value="1"/>
</dbReference>
<comment type="caution">
    <text evidence="4">The sequence shown here is derived from an EMBL/GenBank/DDBJ whole genome shotgun (WGS) entry which is preliminary data.</text>
</comment>
<evidence type="ECO:0000256" key="1">
    <source>
        <dbReference type="SAM" id="MobiDB-lite"/>
    </source>
</evidence>
<keyword evidence="2" id="KW-0812">Transmembrane</keyword>
<feature type="region of interest" description="Disordered" evidence="1">
    <location>
        <begin position="32"/>
        <end position="54"/>
    </location>
</feature>
<evidence type="ECO:0000313" key="5">
    <source>
        <dbReference type="Proteomes" id="UP000623129"/>
    </source>
</evidence>
<feature type="compositionally biased region" description="Low complexity" evidence="1">
    <location>
        <begin position="87"/>
        <end position="96"/>
    </location>
</feature>
<feature type="domain" description="Fungal lipase-type" evidence="3">
    <location>
        <begin position="395"/>
        <end position="532"/>
    </location>
</feature>
<accession>A0A833VST8</accession>
<dbReference type="Pfam" id="PF01764">
    <property type="entry name" value="Lipase_3"/>
    <property type="match status" value="1"/>
</dbReference>
<evidence type="ECO:0000259" key="3">
    <source>
        <dbReference type="Pfam" id="PF01764"/>
    </source>
</evidence>
<name>A0A833VST8_9POAL</name>
<dbReference type="Proteomes" id="UP000623129">
    <property type="component" value="Unassembled WGS sequence"/>
</dbReference>
<feature type="compositionally biased region" description="Polar residues" evidence="1">
    <location>
        <begin position="266"/>
        <end position="276"/>
    </location>
</feature>
<dbReference type="OrthoDB" id="438440at2759"/>